<dbReference type="VEuPathDB" id="FungiDB:EMCG_04794"/>
<comment type="caution">
    <text evidence="2">The sequence shown here is derived from an EMBL/GenBank/DDBJ whole genome shotgun (WGS) entry which is preliminary data.</text>
</comment>
<gene>
    <name evidence="2" type="ORF">EMCG_04794</name>
</gene>
<proteinExistence type="predicted"/>
<organism evidence="2 3">
    <name type="scientific">[Emmonsia] crescens</name>
    <dbReference type="NCBI Taxonomy" id="73230"/>
    <lineage>
        <taxon>Eukaryota</taxon>
        <taxon>Fungi</taxon>
        <taxon>Dikarya</taxon>
        <taxon>Ascomycota</taxon>
        <taxon>Pezizomycotina</taxon>
        <taxon>Eurotiomycetes</taxon>
        <taxon>Eurotiomycetidae</taxon>
        <taxon>Onygenales</taxon>
        <taxon>Ajellomycetaceae</taxon>
        <taxon>Emergomyces</taxon>
    </lineage>
</organism>
<dbReference type="Pfam" id="PF10775">
    <property type="entry name" value="ATP_sub_h"/>
    <property type="match status" value="1"/>
</dbReference>
<dbReference type="AlphaFoldDB" id="A0A0G2J720"/>
<dbReference type="PANTHER" id="PTHR28207:SF1">
    <property type="entry name" value="ATP SYNTHASE SUBUNIT H, MITOCHONDRIAL"/>
    <property type="match status" value="1"/>
</dbReference>
<dbReference type="PANTHER" id="PTHR28207">
    <property type="entry name" value="ATP SYNTHASE SUBUNIT H, MITOCHONDRIAL"/>
    <property type="match status" value="1"/>
</dbReference>
<dbReference type="Proteomes" id="UP000034164">
    <property type="component" value="Unassembled WGS sequence"/>
</dbReference>
<evidence type="ECO:0000313" key="2">
    <source>
        <dbReference type="EMBL" id="KKZ60516.1"/>
    </source>
</evidence>
<dbReference type="OrthoDB" id="274752at2759"/>
<feature type="region of interest" description="Disordered" evidence="1">
    <location>
        <begin position="52"/>
        <end position="121"/>
    </location>
</feature>
<dbReference type="InterPro" id="IPR019711">
    <property type="entry name" value="ATP_synth_F0_suH"/>
</dbReference>
<protein>
    <submittedName>
        <fullName evidence="2">F-type H+-transporting ATPase subunit H</fullName>
    </submittedName>
</protein>
<dbReference type="GO" id="GO:0046933">
    <property type="term" value="F:proton-transporting ATP synthase activity, rotational mechanism"/>
    <property type="evidence" value="ECO:0007669"/>
    <property type="project" value="TreeGrafter"/>
</dbReference>
<evidence type="ECO:0000256" key="1">
    <source>
        <dbReference type="SAM" id="MobiDB-lite"/>
    </source>
</evidence>
<feature type="compositionally biased region" description="Acidic residues" evidence="1">
    <location>
        <begin position="105"/>
        <end position="121"/>
    </location>
</feature>
<evidence type="ECO:0000313" key="3">
    <source>
        <dbReference type="Proteomes" id="UP000034164"/>
    </source>
</evidence>
<dbReference type="EMBL" id="LCZI01001528">
    <property type="protein sequence ID" value="KKZ60516.1"/>
    <property type="molecule type" value="Genomic_DNA"/>
</dbReference>
<accession>A0A0G2J720</accession>
<reference evidence="3" key="1">
    <citation type="journal article" date="2015" name="PLoS Genet.">
        <title>The dynamic genome and transcriptome of the human fungal pathogen Blastomyces and close relative Emmonsia.</title>
        <authorList>
            <person name="Munoz J.F."/>
            <person name="Gauthier G.M."/>
            <person name="Desjardins C.A."/>
            <person name="Gallo J.E."/>
            <person name="Holder J."/>
            <person name="Sullivan T.D."/>
            <person name="Marty A.J."/>
            <person name="Carmen J.C."/>
            <person name="Chen Z."/>
            <person name="Ding L."/>
            <person name="Gujja S."/>
            <person name="Magrini V."/>
            <person name="Misas E."/>
            <person name="Mitreva M."/>
            <person name="Priest M."/>
            <person name="Saif S."/>
            <person name="Whiston E.A."/>
            <person name="Young S."/>
            <person name="Zeng Q."/>
            <person name="Goldman W.E."/>
            <person name="Mardis E.R."/>
            <person name="Taylor J.W."/>
            <person name="McEwen J.G."/>
            <person name="Clay O.K."/>
            <person name="Klein B.S."/>
            <person name="Cuomo C.A."/>
        </authorList>
    </citation>
    <scope>NUCLEOTIDE SEQUENCE [LARGE SCALE GENOMIC DNA]</scope>
    <source>
        <strain evidence="3">UAMH 3008</strain>
    </source>
</reference>
<name>A0A0G2J720_9EURO</name>
<sequence>MSQSLRASRSLLARTTRQPLLVARRTFIATPIRQADIVQDLYLREVRAYKAPPTKPSDADAHVQKFNVPNPPPSPEEANMAADLKAYETQEVEVEGQATSGEPAPIEEDWFEDEDEAPTAH</sequence>